<accession>A0A9J6FGL1</accession>
<protein>
    <submittedName>
        <fullName evidence="2">Uncharacterized protein</fullName>
    </submittedName>
</protein>
<organism evidence="2 3">
    <name type="scientific">Haemaphysalis longicornis</name>
    <name type="common">Bush tick</name>
    <dbReference type="NCBI Taxonomy" id="44386"/>
    <lineage>
        <taxon>Eukaryota</taxon>
        <taxon>Metazoa</taxon>
        <taxon>Ecdysozoa</taxon>
        <taxon>Arthropoda</taxon>
        <taxon>Chelicerata</taxon>
        <taxon>Arachnida</taxon>
        <taxon>Acari</taxon>
        <taxon>Parasitiformes</taxon>
        <taxon>Ixodida</taxon>
        <taxon>Ixodoidea</taxon>
        <taxon>Ixodidae</taxon>
        <taxon>Haemaphysalinae</taxon>
        <taxon>Haemaphysalis</taxon>
    </lineage>
</organism>
<dbReference type="Proteomes" id="UP000821853">
    <property type="component" value="Chromosome 1"/>
</dbReference>
<reference evidence="2 3" key="1">
    <citation type="journal article" date="2020" name="Cell">
        <title>Large-Scale Comparative Analyses of Tick Genomes Elucidate Their Genetic Diversity and Vector Capacities.</title>
        <authorList>
            <consortium name="Tick Genome and Microbiome Consortium (TIGMIC)"/>
            <person name="Jia N."/>
            <person name="Wang J."/>
            <person name="Shi W."/>
            <person name="Du L."/>
            <person name="Sun Y."/>
            <person name="Zhan W."/>
            <person name="Jiang J.F."/>
            <person name="Wang Q."/>
            <person name="Zhang B."/>
            <person name="Ji P."/>
            <person name="Bell-Sakyi L."/>
            <person name="Cui X.M."/>
            <person name="Yuan T.T."/>
            <person name="Jiang B.G."/>
            <person name="Yang W.F."/>
            <person name="Lam T.T."/>
            <person name="Chang Q.C."/>
            <person name="Ding S.J."/>
            <person name="Wang X.J."/>
            <person name="Zhu J.G."/>
            <person name="Ruan X.D."/>
            <person name="Zhao L."/>
            <person name="Wei J.T."/>
            <person name="Ye R.Z."/>
            <person name="Que T.C."/>
            <person name="Du C.H."/>
            <person name="Zhou Y.H."/>
            <person name="Cheng J.X."/>
            <person name="Dai P.F."/>
            <person name="Guo W.B."/>
            <person name="Han X.H."/>
            <person name="Huang E.J."/>
            <person name="Li L.F."/>
            <person name="Wei W."/>
            <person name="Gao Y.C."/>
            <person name="Liu J.Z."/>
            <person name="Shao H.Z."/>
            <person name="Wang X."/>
            <person name="Wang C.C."/>
            <person name="Yang T.C."/>
            <person name="Huo Q.B."/>
            <person name="Li W."/>
            <person name="Chen H.Y."/>
            <person name="Chen S.E."/>
            <person name="Zhou L.G."/>
            <person name="Ni X.B."/>
            <person name="Tian J.H."/>
            <person name="Sheng Y."/>
            <person name="Liu T."/>
            <person name="Pan Y.S."/>
            <person name="Xia L.Y."/>
            <person name="Li J."/>
            <person name="Zhao F."/>
            <person name="Cao W.C."/>
        </authorList>
    </citation>
    <scope>NUCLEOTIDE SEQUENCE [LARGE SCALE GENOMIC DNA]</scope>
    <source>
        <strain evidence="2">HaeL-2018</strain>
    </source>
</reference>
<keyword evidence="3" id="KW-1185">Reference proteome</keyword>
<comment type="caution">
    <text evidence="2">The sequence shown here is derived from an EMBL/GenBank/DDBJ whole genome shotgun (WGS) entry which is preliminary data.</text>
</comment>
<proteinExistence type="predicted"/>
<dbReference type="AlphaFoldDB" id="A0A9J6FGL1"/>
<dbReference type="EMBL" id="JABSTR010000001">
    <property type="protein sequence ID" value="KAH9361561.1"/>
    <property type="molecule type" value="Genomic_DNA"/>
</dbReference>
<dbReference type="VEuPathDB" id="VectorBase:HLOH_054693"/>
<sequence length="539" mass="59414">MDGTLCRLRTMKEAMAGTSSPKTPTQIAHAAAVRRGRQRTVTEGETLKSLGGYGWTAFRTHCQLGRFIGLPRSTAVVAGPNSVPVRTLLLPNNNPFAPLADLEQPDVEGKCNSFSTSAVRIIPTAKQGQKRAWGGRRTKHSVAVRGARPNYAGVRTKADASGVTDAEYNSYKRKKRTGAATEESSSGRPEYIHTVVMKPSQPCRIMDDNFIGIDEAIARHITSWKPADAKRSRPNIGLRYLCRSNQIAVDAADDETRDALLTLKKLPINEKPSAFQAYEAIHKGQICGIIRNAGGMTSEQLMENLHCRKCDIVSTRPLGNKGTTVVPVQSKSLPGPAAGGEHQGVNLEPNKGKAQPSDSPQQPNFEAILEARMAQLEAKIITQVKTMLERTIETFQPETHGVELCDIQPEGQKGDGRRQPLWSVPAESSTRVHQYRTNKQTSRYHARSHLAVRTGSNKSVKGAQTKRECCITHWDRYRDMLNTLPMTANVSDLTQAMTEAKGKATKTLSVPEDHPDLDRHLLSLWNHKLRLLGAYRKRG</sequence>
<feature type="compositionally biased region" description="Polar residues" evidence="1">
    <location>
        <begin position="321"/>
        <end position="332"/>
    </location>
</feature>
<evidence type="ECO:0000313" key="2">
    <source>
        <dbReference type="EMBL" id="KAH9361561.1"/>
    </source>
</evidence>
<feature type="region of interest" description="Disordered" evidence="1">
    <location>
        <begin position="321"/>
        <end position="362"/>
    </location>
</feature>
<evidence type="ECO:0000313" key="3">
    <source>
        <dbReference type="Proteomes" id="UP000821853"/>
    </source>
</evidence>
<gene>
    <name evidence="2" type="ORF">HPB48_001438</name>
</gene>
<name>A0A9J6FGL1_HAELO</name>
<evidence type="ECO:0000256" key="1">
    <source>
        <dbReference type="SAM" id="MobiDB-lite"/>
    </source>
</evidence>